<proteinExistence type="predicted"/>
<organism evidence="3 4">
    <name type="scientific">Chondromyces crocatus</name>
    <dbReference type="NCBI Taxonomy" id="52"/>
    <lineage>
        <taxon>Bacteria</taxon>
        <taxon>Pseudomonadati</taxon>
        <taxon>Myxococcota</taxon>
        <taxon>Polyangia</taxon>
        <taxon>Polyangiales</taxon>
        <taxon>Polyangiaceae</taxon>
        <taxon>Chondromyces</taxon>
    </lineage>
</organism>
<evidence type="ECO:0000313" key="4">
    <source>
        <dbReference type="Proteomes" id="UP000067626"/>
    </source>
</evidence>
<keyword evidence="4" id="KW-1185">Reference proteome</keyword>
<keyword evidence="2" id="KW-0732">Signal</keyword>
<reference evidence="3 4" key="1">
    <citation type="submission" date="2015-07" db="EMBL/GenBank/DDBJ databases">
        <title>Genome analysis of myxobacterium Chondromyces crocatus Cm c5 reveals a high potential for natural compound synthesis and the genetic basis for the loss of fruiting body formation.</title>
        <authorList>
            <person name="Zaburannyi N."/>
            <person name="Bunk B."/>
            <person name="Maier J."/>
            <person name="Overmann J."/>
            <person name="Mueller R."/>
        </authorList>
    </citation>
    <scope>NUCLEOTIDE SEQUENCE [LARGE SCALE GENOMIC DNA]</scope>
    <source>
        <strain evidence="3 4">Cm c5</strain>
    </source>
</reference>
<dbReference type="EMBL" id="CP012159">
    <property type="protein sequence ID" value="AKT41418.1"/>
    <property type="molecule type" value="Genomic_DNA"/>
</dbReference>
<gene>
    <name evidence="3" type="ORF">CMC5_056180</name>
</gene>
<protein>
    <recommendedName>
        <fullName evidence="5">PEGA domain-containing protein</fullName>
    </recommendedName>
</protein>
<dbReference type="STRING" id="52.CMC5_056180"/>
<feature type="transmembrane region" description="Helical" evidence="1">
    <location>
        <begin position="287"/>
        <end position="308"/>
    </location>
</feature>
<sequence>MTGDSRRSFSLGITLALMLSGMSAAAAEPPRGQAREERDTRSAAAVSRAEDLFAEGRTLYDAGLFQEACAKLAESQELDPRVGTEGLLASCREQEGKLATAYRGYLSTEQRALLSGDPRGQFAAERASALAPRVPKLTIRVVDPAPGLQVTLNGDRVPTSALSAKTLLDPGTAVIEATAPGRKPFSATVQMTSGEHKVVAIPALAPRQVAAQPGPVAEKRGSTGTSPRKLVGWTVGAIGLAGIGVGTGLGVLAFTQRSASNEYCGPSNRCAPEGGALRDEARVTANVATASFAAGLAGVGVGALLVLLPEPRTERSTGSFRPQLVPVAGPTSGGAVLRGRF</sequence>
<dbReference type="Proteomes" id="UP000067626">
    <property type="component" value="Chromosome"/>
</dbReference>
<feature type="chain" id="PRO_5005459609" description="PEGA domain-containing protein" evidence="2">
    <location>
        <begin position="27"/>
        <end position="341"/>
    </location>
</feature>
<evidence type="ECO:0008006" key="5">
    <source>
        <dbReference type="Google" id="ProtNLM"/>
    </source>
</evidence>
<evidence type="ECO:0000256" key="1">
    <source>
        <dbReference type="SAM" id="Phobius"/>
    </source>
</evidence>
<evidence type="ECO:0000313" key="3">
    <source>
        <dbReference type="EMBL" id="AKT41418.1"/>
    </source>
</evidence>
<dbReference type="RefSeq" id="WP_050433212.1">
    <property type="nucleotide sequence ID" value="NZ_CP012159.1"/>
</dbReference>
<dbReference type="KEGG" id="ccro:CMC5_056180"/>
<keyword evidence="1" id="KW-0472">Membrane</keyword>
<keyword evidence="1" id="KW-0812">Transmembrane</keyword>
<evidence type="ECO:0000256" key="2">
    <source>
        <dbReference type="SAM" id="SignalP"/>
    </source>
</evidence>
<dbReference type="AlphaFoldDB" id="A0A0K1ELC7"/>
<keyword evidence="1" id="KW-1133">Transmembrane helix</keyword>
<feature type="signal peptide" evidence="2">
    <location>
        <begin position="1"/>
        <end position="26"/>
    </location>
</feature>
<feature type="transmembrane region" description="Helical" evidence="1">
    <location>
        <begin position="230"/>
        <end position="254"/>
    </location>
</feature>
<accession>A0A0K1ELC7</accession>
<name>A0A0K1ELC7_CHOCO</name>